<dbReference type="GO" id="GO:0003677">
    <property type="term" value="F:DNA binding"/>
    <property type="evidence" value="ECO:0007669"/>
    <property type="project" value="UniProtKB-KW"/>
</dbReference>
<dbReference type="SUPFAM" id="SSF46785">
    <property type="entry name" value="Winged helix' DNA-binding domain"/>
    <property type="match status" value="1"/>
</dbReference>
<evidence type="ECO:0000256" key="2">
    <source>
        <dbReference type="ARBA" id="ARBA00023125"/>
    </source>
</evidence>
<dbReference type="InterPro" id="IPR050707">
    <property type="entry name" value="HTH_MetabolicPath_Reg"/>
</dbReference>
<dbReference type="PROSITE" id="PS51078">
    <property type="entry name" value="ICLR_ED"/>
    <property type="match status" value="1"/>
</dbReference>
<dbReference type="InterPro" id="IPR029016">
    <property type="entry name" value="GAF-like_dom_sf"/>
</dbReference>
<dbReference type="EMBL" id="NMVO01000002">
    <property type="protein sequence ID" value="OYO16790.1"/>
    <property type="molecule type" value="Genomic_DNA"/>
</dbReference>
<dbReference type="InterPro" id="IPR014757">
    <property type="entry name" value="Tscrpt_reg_IclR_C"/>
</dbReference>
<dbReference type="Gene3D" id="3.30.450.40">
    <property type="match status" value="1"/>
</dbReference>
<dbReference type="PANTHER" id="PTHR30136:SF35">
    <property type="entry name" value="HTH-TYPE TRANSCRIPTIONAL REGULATOR RV1719"/>
    <property type="match status" value="1"/>
</dbReference>
<evidence type="ECO:0000256" key="3">
    <source>
        <dbReference type="ARBA" id="ARBA00023163"/>
    </source>
</evidence>
<proteinExistence type="predicted"/>
<evidence type="ECO:0000256" key="1">
    <source>
        <dbReference type="ARBA" id="ARBA00023015"/>
    </source>
</evidence>
<evidence type="ECO:0000313" key="6">
    <source>
        <dbReference type="EMBL" id="OYO16790.1"/>
    </source>
</evidence>
<accession>A0A255GLU8</accession>
<feature type="domain" description="IclR-ED" evidence="5">
    <location>
        <begin position="88"/>
        <end position="280"/>
    </location>
</feature>
<name>A0A255GLU8_9ACTN</name>
<dbReference type="Pfam" id="PF01614">
    <property type="entry name" value="IclR_C"/>
    <property type="match status" value="1"/>
</dbReference>
<protein>
    <recommendedName>
        <fullName evidence="8">IclR family transcriptional regulator</fullName>
    </recommendedName>
</protein>
<dbReference type="PROSITE" id="PS51077">
    <property type="entry name" value="HTH_ICLR"/>
    <property type="match status" value="1"/>
</dbReference>
<dbReference type="SMART" id="SM00346">
    <property type="entry name" value="HTH_ICLR"/>
    <property type="match status" value="1"/>
</dbReference>
<dbReference type="Pfam" id="PF09339">
    <property type="entry name" value="HTH_IclR"/>
    <property type="match status" value="1"/>
</dbReference>
<dbReference type="Proteomes" id="UP000215896">
    <property type="component" value="Unassembled WGS sequence"/>
</dbReference>
<dbReference type="Gene3D" id="1.10.10.10">
    <property type="entry name" value="Winged helix-like DNA-binding domain superfamily/Winged helix DNA-binding domain"/>
    <property type="match status" value="1"/>
</dbReference>
<comment type="caution">
    <text evidence="6">The sequence shown here is derived from an EMBL/GenBank/DDBJ whole genome shotgun (WGS) entry which is preliminary data.</text>
</comment>
<dbReference type="InterPro" id="IPR036388">
    <property type="entry name" value="WH-like_DNA-bd_sf"/>
</dbReference>
<dbReference type="AlphaFoldDB" id="A0A255GLU8"/>
<sequence>MWISSAIGVRMATSTQGRSAANYHTQALSRGLRLLQLISAHRGPMTLAELHESSELPKSTLVRLLSALVQEDFLVRVDEQPSYRLGHQVMALSQAYLGGLDVSALAHDELTDLARQSRQTANLAILDGTEVLHVAVERPDRALRFDATVGSHGPAWCTALGKMLLSDLAPEDVERHVPDEPWATPTGRTAADLAALRRDLGRIRRRGYAFDDNEYAEGLSCLAVLVTDDRGTIGALSLSGASGEFAGPAQKRLLQQLSDSAQQLGSNPAMVDALRAVARD</sequence>
<dbReference type="GO" id="GO:0003700">
    <property type="term" value="F:DNA-binding transcription factor activity"/>
    <property type="evidence" value="ECO:0007669"/>
    <property type="project" value="TreeGrafter"/>
</dbReference>
<evidence type="ECO:0000313" key="7">
    <source>
        <dbReference type="Proteomes" id="UP000215896"/>
    </source>
</evidence>
<evidence type="ECO:0008006" key="8">
    <source>
        <dbReference type="Google" id="ProtNLM"/>
    </source>
</evidence>
<dbReference type="InterPro" id="IPR005471">
    <property type="entry name" value="Tscrpt_reg_IclR_N"/>
</dbReference>
<gene>
    <name evidence="6" type="ORF">CGZ94_03950</name>
</gene>
<evidence type="ECO:0000259" key="5">
    <source>
        <dbReference type="PROSITE" id="PS51078"/>
    </source>
</evidence>
<keyword evidence="7" id="KW-1185">Reference proteome</keyword>
<organism evidence="6 7">
    <name type="scientific">Enemella evansiae</name>
    <dbReference type="NCBI Taxonomy" id="2016499"/>
    <lineage>
        <taxon>Bacteria</taxon>
        <taxon>Bacillati</taxon>
        <taxon>Actinomycetota</taxon>
        <taxon>Actinomycetes</taxon>
        <taxon>Propionibacteriales</taxon>
        <taxon>Propionibacteriaceae</taxon>
        <taxon>Enemella</taxon>
    </lineage>
</organism>
<dbReference type="PANTHER" id="PTHR30136">
    <property type="entry name" value="HELIX-TURN-HELIX TRANSCRIPTIONAL REGULATOR, ICLR FAMILY"/>
    <property type="match status" value="1"/>
</dbReference>
<dbReference type="SUPFAM" id="SSF55781">
    <property type="entry name" value="GAF domain-like"/>
    <property type="match status" value="1"/>
</dbReference>
<dbReference type="GO" id="GO:0045892">
    <property type="term" value="P:negative regulation of DNA-templated transcription"/>
    <property type="evidence" value="ECO:0007669"/>
    <property type="project" value="TreeGrafter"/>
</dbReference>
<dbReference type="InterPro" id="IPR036390">
    <property type="entry name" value="WH_DNA-bd_sf"/>
</dbReference>
<evidence type="ECO:0000259" key="4">
    <source>
        <dbReference type="PROSITE" id="PS51077"/>
    </source>
</evidence>
<keyword evidence="1" id="KW-0805">Transcription regulation</keyword>
<keyword evidence="2" id="KW-0238">DNA-binding</keyword>
<reference evidence="6 7" key="1">
    <citation type="submission" date="2017-07" db="EMBL/GenBank/DDBJ databases">
        <title>Draft whole genome sequences of clinical Proprionibacteriaceae strains.</title>
        <authorList>
            <person name="Bernier A.-M."/>
            <person name="Bernard K."/>
            <person name="Domingo M.-C."/>
        </authorList>
    </citation>
    <scope>NUCLEOTIDE SEQUENCE [LARGE SCALE GENOMIC DNA]</scope>
    <source>
        <strain evidence="6 7">NML 030167</strain>
    </source>
</reference>
<feature type="domain" description="HTH iclR-type" evidence="4">
    <location>
        <begin position="25"/>
        <end position="87"/>
    </location>
</feature>
<keyword evidence="3" id="KW-0804">Transcription</keyword>